<dbReference type="InterPro" id="IPR036249">
    <property type="entry name" value="Thioredoxin-like_sf"/>
</dbReference>
<dbReference type="PANTHER" id="PTHR43004">
    <property type="entry name" value="TRK SYSTEM POTASSIUM UPTAKE PROTEIN"/>
    <property type="match status" value="1"/>
</dbReference>
<evidence type="ECO:0000256" key="4">
    <source>
        <dbReference type="ARBA" id="ARBA00022827"/>
    </source>
</evidence>
<dbReference type="Gene3D" id="3.40.30.120">
    <property type="match status" value="1"/>
</dbReference>
<keyword evidence="9" id="KW-1185">Reference proteome</keyword>
<evidence type="ECO:0000256" key="3">
    <source>
        <dbReference type="ARBA" id="ARBA00022630"/>
    </source>
</evidence>
<feature type="domain" description="FAD-binding" evidence="7">
    <location>
        <begin position="3"/>
        <end position="361"/>
    </location>
</feature>
<keyword evidence="3" id="KW-0285">Flavoprotein</keyword>
<dbReference type="SUPFAM" id="SSF51905">
    <property type="entry name" value="FAD/NAD(P)-binding domain"/>
    <property type="match status" value="1"/>
</dbReference>
<feature type="region of interest" description="Disordered" evidence="6">
    <location>
        <begin position="404"/>
        <end position="429"/>
    </location>
</feature>
<gene>
    <name evidence="8" type="ORF">C8R41DRAFT_396756</name>
</gene>
<dbReference type="PANTHER" id="PTHR43004:SF19">
    <property type="entry name" value="BINDING MONOOXYGENASE, PUTATIVE (JCVI)-RELATED"/>
    <property type="match status" value="1"/>
</dbReference>
<comment type="caution">
    <text evidence="8">The sequence shown here is derived from an EMBL/GenBank/DDBJ whole genome shotgun (WGS) entry which is preliminary data.</text>
</comment>
<comment type="cofactor">
    <cofactor evidence="1">
        <name>FAD</name>
        <dbReference type="ChEBI" id="CHEBI:57692"/>
    </cofactor>
</comment>
<dbReference type="PRINTS" id="PR00420">
    <property type="entry name" value="RNGMNOXGNASE"/>
</dbReference>
<dbReference type="InterPro" id="IPR002938">
    <property type="entry name" value="FAD-bd"/>
</dbReference>
<sequence>MSVNVLIVGAGPSGLSLALLLLRNGLSVRIVEKQLQFHPGERGAGIQPRTLELYKLLGILPDIIERSSPPPTNLRSFAMPDDGKPPNLTPIAQSLVNTPDRPLINARMLGQNRQEQLLRERILADYGIQVELGAELKSFEQQPDHVVAHVVKIVDSKIVEESFTVDWLVGADGARGVVRKQLGLTFLGESPEMDAVTGDIHVLGDSLDHLDFSIWRQSDQAEPVIVSMRPCAVQGKNLYQFLIGGGKRKLDIDKISSSRQEMVKAFHELTGRRDIEFGQLVWMGLWRPNIRMVDRFGEGRVFLVGAHVHSPTGGQGMNSSVQDSFNLAWKLTLAQKKFAPQSLLDSYSQERLPVIAAMLNKTTELFQKEFVGKAGQKQEFVRGYELRQLGINYRGAPLVSDEKFTDKDEVNDPYRSGDDGTARAGDRAPDAPCLAQLGVDETSSTVSLFDLLNTTQHSALVFPGSTGRYFADEVIGTLREYPSNLLKSIFILPRASDSASSFTLVDTEGHAYSGYHVAHDTPTVFIVRPDGYIGALVTSGRLGIRNYFSRIFL</sequence>
<dbReference type="Gene3D" id="3.50.50.60">
    <property type="entry name" value="FAD/NAD(P)-binding domain"/>
    <property type="match status" value="1"/>
</dbReference>
<evidence type="ECO:0000256" key="6">
    <source>
        <dbReference type="SAM" id="MobiDB-lite"/>
    </source>
</evidence>
<evidence type="ECO:0000313" key="8">
    <source>
        <dbReference type="EMBL" id="KAJ4489071.1"/>
    </source>
</evidence>
<dbReference type="SUPFAM" id="SSF52833">
    <property type="entry name" value="Thioredoxin-like"/>
    <property type="match status" value="1"/>
</dbReference>
<evidence type="ECO:0000256" key="2">
    <source>
        <dbReference type="ARBA" id="ARBA00007801"/>
    </source>
</evidence>
<protein>
    <submittedName>
        <fullName evidence="8">FAD binding domain-containing protein</fullName>
    </submittedName>
</protein>
<dbReference type="Gene3D" id="3.30.70.2450">
    <property type="match status" value="1"/>
</dbReference>
<proteinExistence type="inferred from homology"/>
<evidence type="ECO:0000256" key="5">
    <source>
        <dbReference type="ARBA" id="ARBA00023002"/>
    </source>
</evidence>
<dbReference type="Proteomes" id="UP001150217">
    <property type="component" value="Unassembled WGS sequence"/>
</dbReference>
<dbReference type="InterPro" id="IPR036188">
    <property type="entry name" value="FAD/NAD-bd_sf"/>
</dbReference>
<dbReference type="EMBL" id="JANVFT010000045">
    <property type="protein sequence ID" value="KAJ4489071.1"/>
    <property type="molecule type" value="Genomic_DNA"/>
</dbReference>
<keyword evidence="4" id="KW-0274">FAD</keyword>
<dbReference type="Pfam" id="PF01494">
    <property type="entry name" value="FAD_binding_3"/>
    <property type="match status" value="1"/>
</dbReference>
<evidence type="ECO:0000259" key="7">
    <source>
        <dbReference type="Pfam" id="PF01494"/>
    </source>
</evidence>
<organism evidence="8 9">
    <name type="scientific">Lentinula lateritia</name>
    <dbReference type="NCBI Taxonomy" id="40482"/>
    <lineage>
        <taxon>Eukaryota</taxon>
        <taxon>Fungi</taxon>
        <taxon>Dikarya</taxon>
        <taxon>Basidiomycota</taxon>
        <taxon>Agaricomycotina</taxon>
        <taxon>Agaricomycetes</taxon>
        <taxon>Agaricomycetidae</taxon>
        <taxon>Agaricales</taxon>
        <taxon>Marasmiineae</taxon>
        <taxon>Omphalotaceae</taxon>
        <taxon>Lentinula</taxon>
    </lineage>
</organism>
<reference evidence="8" key="1">
    <citation type="submission" date="2022-08" db="EMBL/GenBank/DDBJ databases">
        <title>A Global Phylogenomic Analysis of the Shiitake Genus Lentinula.</title>
        <authorList>
            <consortium name="DOE Joint Genome Institute"/>
            <person name="Sierra-Patev S."/>
            <person name="Min B."/>
            <person name="Naranjo-Ortiz M."/>
            <person name="Looney B."/>
            <person name="Konkel Z."/>
            <person name="Slot J.C."/>
            <person name="Sakamoto Y."/>
            <person name="Steenwyk J.L."/>
            <person name="Rokas A."/>
            <person name="Carro J."/>
            <person name="Camarero S."/>
            <person name="Ferreira P."/>
            <person name="Molpeceres G."/>
            <person name="Ruiz-Duenas F.J."/>
            <person name="Serrano A."/>
            <person name="Henrissat B."/>
            <person name="Drula E."/>
            <person name="Hughes K.W."/>
            <person name="Mata J.L."/>
            <person name="Ishikawa N.K."/>
            <person name="Vargas-Isla R."/>
            <person name="Ushijima S."/>
            <person name="Smith C.A."/>
            <person name="Ahrendt S."/>
            <person name="Andreopoulos W."/>
            <person name="He G."/>
            <person name="Labutti K."/>
            <person name="Lipzen A."/>
            <person name="Ng V."/>
            <person name="Riley R."/>
            <person name="Sandor L."/>
            <person name="Barry K."/>
            <person name="Martinez A.T."/>
            <person name="Xiao Y."/>
            <person name="Gibbons J.G."/>
            <person name="Terashima K."/>
            <person name="Grigoriev I.V."/>
            <person name="Hibbett D.S."/>
        </authorList>
    </citation>
    <scope>NUCLEOTIDE SEQUENCE</scope>
    <source>
        <strain evidence="8">RHP3577 ss4</strain>
    </source>
</reference>
<evidence type="ECO:0000313" key="9">
    <source>
        <dbReference type="Proteomes" id="UP001150217"/>
    </source>
</evidence>
<comment type="similarity">
    <text evidence="2">Belongs to the PheA/TfdB FAD monooxygenase family.</text>
</comment>
<keyword evidence="5" id="KW-0560">Oxidoreductase</keyword>
<evidence type="ECO:0000256" key="1">
    <source>
        <dbReference type="ARBA" id="ARBA00001974"/>
    </source>
</evidence>
<name>A0ABQ8VD49_9AGAR</name>
<dbReference type="InterPro" id="IPR050641">
    <property type="entry name" value="RIFMO-like"/>
</dbReference>
<accession>A0ABQ8VD49</accession>